<sequence length="95" mass="11163">MCSMHTVTFSWLAMTSVYFTGFERLQAYQRHSFLQYEKKIFAYSVYASVLSPHLPDTSNFEGGERTKLNFFRTKKCCPCQSEFGRPNLRCILQRV</sequence>
<evidence type="ECO:0000313" key="2">
    <source>
        <dbReference type="EMBL" id="JAR88327.1"/>
    </source>
</evidence>
<accession>A0A147BC25</accession>
<dbReference type="EMBL" id="GEGO01007077">
    <property type="protein sequence ID" value="JAR88327.1"/>
    <property type="molecule type" value="Transcribed_RNA"/>
</dbReference>
<name>A0A147BC25_IXORI</name>
<keyword evidence="1" id="KW-0732">Signal</keyword>
<organism evidence="2">
    <name type="scientific">Ixodes ricinus</name>
    <name type="common">Common tick</name>
    <name type="synonym">Acarus ricinus</name>
    <dbReference type="NCBI Taxonomy" id="34613"/>
    <lineage>
        <taxon>Eukaryota</taxon>
        <taxon>Metazoa</taxon>
        <taxon>Ecdysozoa</taxon>
        <taxon>Arthropoda</taxon>
        <taxon>Chelicerata</taxon>
        <taxon>Arachnida</taxon>
        <taxon>Acari</taxon>
        <taxon>Parasitiformes</taxon>
        <taxon>Ixodida</taxon>
        <taxon>Ixodoidea</taxon>
        <taxon>Ixodidae</taxon>
        <taxon>Ixodinae</taxon>
        <taxon>Ixodes</taxon>
    </lineage>
</organism>
<proteinExistence type="predicted"/>
<protein>
    <submittedName>
        <fullName evidence="2">Putative secreted protein</fullName>
    </submittedName>
</protein>
<dbReference type="AlphaFoldDB" id="A0A147BC25"/>
<reference evidence="2" key="1">
    <citation type="journal article" date="2018" name="PLoS Negl. Trop. Dis.">
        <title>Sialome diversity of ticks revealed by RNAseq of single tick salivary glands.</title>
        <authorList>
            <person name="Perner J."/>
            <person name="Kropackova S."/>
            <person name="Kopacek P."/>
            <person name="Ribeiro J.M."/>
        </authorList>
    </citation>
    <scope>NUCLEOTIDE SEQUENCE</scope>
    <source>
        <strain evidence="2">Siblings of single egg batch collected in Ceske Budejovice</strain>
        <tissue evidence="2">Salivary glands</tissue>
    </source>
</reference>
<evidence type="ECO:0000256" key="1">
    <source>
        <dbReference type="SAM" id="SignalP"/>
    </source>
</evidence>
<feature type="chain" id="PRO_5007542143" evidence="1">
    <location>
        <begin position="20"/>
        <end position="95"/>
    </location>
</feature>
<feature type="signal peptide" evidence="1">
    <location>
        <begin position="1"/>
        <end position="19"/>
    </location>
</feature>